<dbReference type="Gene3D" id="3.40.50.720">
    <property type="entry name" value="NAD(P)-binding Rossmann-like Domain"/>
    <property type="match status" value="1"/>
</dbReference>
<dbReference type="KEGG" id="ppai:E1956_35245"/>
<dbReference type="Pfam" id="PF00899">
    <property type="entry name" value="ThiF"/>
    <property type="match status" value="1"/>
</dbReference>
<keyword evidence="4" id="KW-1185">Reference proteome</keyword>
<dbReference type="InterPro" id="IPR035985">
    <property type="entry name" value="Ubiquitin-activating_enz"/>
</dbReference>
<accession>A0A4P7D4T4</accession>
<dbReference type="InterPro" id="IPR000594">
    <property type="entry name" value="ThiF_NAD_FAD-bd"/>
</dbReference>
<name>A0A4P7D4T4_9BURK</name>
<evidence type="ECO:0000313" key="4">
    <source>
        <dbReference type="Proteomes" id="UP000295727"/>
    </source>
</evidence>
<reference evidence="3 4" key="1">
    <citation type="submission" date="2019-03" db="EMBL/GenBank/DDBJ databases">
        <title>Paraburkholderia sp. 7MH5, isolated from subtropical forest soil.</title>
        <authorList>
            <person name="Gao Z.-H."/>
            <person name="Qiu L.-H."/>
        </authorList>
    </citation>
    <scope>NUCLEOTIDE SEQUENCE [LARGE SCALE GENOMIC DNA]</scope>
    <source>
        <strain evidence="3 4">7MH5</strain>
    </source>
</reference>
<protein>
    <submittedName>
        <fullName evidence="3">Uncharacterized protein</fullName>
    </submittedName>
</protein>
<dbReference type="Pfam" id="PF14461">
    <property type="entry name" value="Prok-E2_B"/>
    <property type="match status" value="1"/>
</dbReference>
<evidence type="ECO:0000259" key="1">
    <source>
        <dbReference type="Pfam" id="PF00899"/>
    </source>
</evidence>
<dbReference type="InterPro" id="IPR032701">
    <property type="entry name" value="Prok-E2_B_dom"/>
</dbReference>
<proteinExistence type="predicted"/>
<dbReference type="GO" id="GO:0061503">
    <property type="term" value="F:tRNA threonylcarbamoyladenosine dehydratase"/>
    <property type="evidence" value="ECO:0007669"/>
    <property type="project" value="TreeGrafter"/>
</dbReference>
<dbReference type="PANTHER" id="PTHR43267:SF1">
    <property type="entry name" value="TRNA THREONYLCARBAMOYLADENOSINE DEHYDRATASE"/>
    <property type="match status" value="1"/>
</dbReference>
<dbReference type="GO" id="GO:0008641">
    <property type="term" value="F:ubiquitin-like modifier activating enzyme activity"/>
    <property type="evidence" value="ECO:0007669"/>
    <property type="project" value="InterPro"/>
</dbReference>
<dbReference type="InterPro" id="IPR045886">
    <property type="entry name" value="ThiF/MoeB/HesA"/>
</dbReference>
<sequence length="559" mass="62589">MHARGRAYALLRQYGLRPFRARNGAKAFRGVLKCTRTSVPVHFEIDDWDFTRYPSITILERPPELPALLAHVDADGGLCYFAPQSIILDRYRPDDAIQQCLDAAIALIDDIVDGRNRGEEIVNEFAAYWTLGQNPSAWPVLVDSQPKDDEKSFYYFLTEHGKPSRGLIAKDVTSARRLVHSIDIESIEKGAFACLYFRTAVAPRIGSDPLPATIHEFFSFVRKWDPALAKEVQARLGSSKDYLKRSGCVIAIATPSGGIGVRFKHDMIRRQGYSNSPKHYRDFLHKRGGTTAITRLKLDDISPEYIHTRNLDDYPSLAEHRISLIGCGAIGGYLASALVRLGAGTGSNGVLKLYDIGELEPDNLGRHTLGFAALYQNKALGLREELLRQFPYACIEAHTNEPALTDEFFATDLVIDCTGDEAVSEKINSRHMRSRRCPVLYAWIRGNGECVQTLWVDANEKFACYRCMRQAPGPNYREERFPVIDGPPNTRFLGCRSFTPYSVSSPLSATALTIDVIIDWLKGDVAPRFRTRYVENGKARTVKNQNLSPTRACPACHPN</sequence>
<dbReference type="OrthoDB" id="891532at2"/>
<dbReference type="PANTHER" id="PTHR43267">
    <property type="entry name" value="TRNA THREONYLCARBAMOYLADENOSINE DEHYDRATASE"/>
    <property type="match status" value="1"/>
</dbReference>
<evidence type="ECO:0000259" key="2">
    <source>
        <dbReference type="Pfam" id="PF14461"/>
    </source>
</evidence>
<dbReference type="AlphaFoldDB" id="A0A4P7D4T4"/>
<dbReference type="Proteomes" id="UP000295727">
    <property type="component" value="Chromosome 4"/>
</dbReference>
<gene>
    <name evidence="3" type="ORF">E1956_35245</name>
</gene>
<feature type="domain" description="THIF-type NAD/FAD binding fold" evidence="1">
    <location>
        <begin position="313"/>
        <end position="478"/>
    </location>
</feature>
<dbReference type="CDD" id="cd01483">
    <property type="entry name" value="E1_enzyme_family"/>
    <property type="match status" value="1"/>
</dbReference>
<evidence type="ECO:0000313" key="3">
    <source>
        <dbReference type="EMBL" id="QBR03776.1"/>
    </source>
</evidence>
<feature type="domain" description="Prokaryotic E2 family B" evidence="2">
    <location>
        <begin position="35"/>
        <end position="133"/>
    </location>
</feature>
<organism evidence="3 4">
    <name type="scientific">Paraburkholderia pallida</name>
    <dbReference type="NCBI Taxonomy" id="2547399"/>
    <lineage>
        <taxon>Bacteria</taxon>
        <taxon>Pseudomonadati</taxon>
        <taxon>Pseudomonadota</taxon>
        <taxon>Betaproteobacteria</taxon>
        <taxon>Burkholderiales</taxon>
        <taxon>Burkholderiaceae</taxon>
        <taxon>Paraburkholderia</taxon>
    </lineage>
</organism>
<dbReference type="EMBL" id="CP038151">
    <property type="protein sequence ID" value="QBR03776.1"/>
    <property type="molecule type" value="Genomic_DNA"/>
</dbReference>
<dbReference type="GO" id="GO:0061504">
    <property type="term" value="P:cyclic threonylcarbamoyladenosine biosynthetic process"/>
    <property type="evidence" value="ECO:0007669"/>
    <property type="project" value="TreeGrafter"/>
</dbReference>
<dbReference type="SUPFAM" id="SSF69572">
    <property type="entry name" value="Activating enzymes of the ubiquitin-like proteins"/>
    <property type="match status" value="1"/>
</dbReference>